<dbReference type="RefSeq" id="WP_156964207.1">
    <property type="nucleotide sequence ID" value="NZ_JMTB01000105.1"/>
</dbReference>
<organism evidence="2 3">
    <name type="scientific">Trabulsiella guamensis ATCC 49490</name>
    <dbReference type="NCBI Taxonomy" id="1005994"/>
    <lineage>
        <taxon>Bacteria</taxon>
        <taxon>Pseudomonadati</taxon>
        <taxon>Pseudomonadota</taxon>
        <taxon>Gammaproteobacteria</taxon>
        <taxon>Enterobacterales</taxon>
        <taxon>Enterobacteriaceae</taxon>
        <taxon>Trabulsiella</taxon>
    </lineage>
</organism>
<evidence type="ECO:0000313" key="2">
    <source>
        <dbReference type="EMBL" id="KFC01059.1"/>
    </source>
</evidence>
<keyword evidence="1" id="KW-0472">Membrane</keyword>
<reference evidence="3" key="1">
    <citation type="submission" date="2014-05" db="EMBL/GenBank/DDBJ databases">
        <title>ATOL: Assembling a taxonomically balanced genome-scale reconstruction of the evolutionary history of the Enterobacteriaceae.</title>
        <authorList>
            <person name="Plunkett G. III"/>
            <person name="Neeno-Eckwall E.C."/>
            <person name="Glasner J.D."/>
            <person name="Perna N.T."/>
        </authorList>
    </citation>
    <scope>NUCLEOTIDE SEQUENCE [LARGE SCALE GENOMIC DNA]</scope>
    <source>
        <strain evidence="3">ATCC 49490</strain>
    </source>
</reference>
<keyword evidence="1" id="KW-0812">Transmembrane</keyword>
<evidence type="ECO:0000313" key="3">
    <source>
        <dbReference type="Proteomes" id="UP000028630"/>
    </source>
</evidence>
<dbReference type="Proteomes" id="UP000028630">
    <property type="component" value="Unassembled WGS sequence"/>
</dbReference>
<proteinExistence type="predicted"/>
<evidence type="ECO:0000256" key="1">
    <source>
        <dbReference type="SAM" id="Phobius"/>
    </source>
</evidence>
<accession>A0A084ZUB4</accession>
<keyword evidence="3" id="KW-1185">Reference proteome</keyword>
<name>A0A084ZUB4_9ENTR</name>
<keyword evidence="1" id="KW-1133">Transmembrane helix</keyword>
<protein>
    <submittedName>
        <fullName evidence="2">Uncharacterized protein</fullName>
    </submittedName>
</protein>
<feature type="transmembrane region" description="Helical" evidence="1">
    <location>
        <begin position="6"/>
        <end position="29"/>
    </location>
</feature>
<gene>
    <name evidence="2" type="ORF">GTGU_03576</name>
</gene>
<comment type="caution">
    <text evidence="2">The sequence shown here is derived from an EMBL/GenBank/DDBJ whole genome shotgun (WGS) entry which is preliminary data.</text>
</comment>
<dbReference type="AlphaFoldDB" id="A0A084ZUB4"/>
<sequence length="55" mass="6616">MSSPVVTAFDVFLISLGIAPLKILITMWINRRKHKREELYQRKIEELRERYKGKL</sequence>
<dbReference type="EMBL" id="JMTB01000105">
    <property type="protein sequence ID" value="KFC01059.1"/>
    <property type="molecule type" value="Genomic_DNA"/>
</dbReference>